<dbReference type="Proteomes" id="UP000005237">
    <property type="component" value="Unassembled WGS sequence"/>
</dbReference>
<proteinExistence type="predicted"/>
<name>A0A8R1DH21_CAEJA</name>
<evidence type="ECO:0000313" key="2">
    <source>
        <dbReference type="EnsemblMetazoa" id="CJA02574.1"/>
    </source>
</evidence>
<dbReference type="EnsemblMetazoa" id="CJA02574.1">
    <property type="protein sequence ID" value="CJA02574.1"/>
    <property type="gene ID" value="WBGene00121778"/>
</dbReference>
<accession>A0A8R1DH21</accession>
<feature type="region of interest" description="Disordered" evidence="1">
    <location>
        <begin position="1"/>
        <end position="23"/>
    </location>
</feature>
<reference evidence="2" key="2">
    <citation type="submission" date="2022-06" db="UniProtKB">
        <authorList>
            <consortium name="EnsemblMetazoa"/>
        </authorList>
    </citation>
    <scope>IDENTIFICATION</scope>
    <source>
        <strain evidence="2">DF5081</strain>
    </source>
</reference>
<organism evidence="2 3">
    <name type="scientific">Caenorhabditis japonica</name>
    <dbReference type="NCBI Taxonomy" id="281687"/>
    <lineage>
        <taxon>Eukaryota</taxon>
        <taxon>Metazoa</taxon>
        <taxon>Ecdysozoa</taxon>
        <taxon>Nematoda</taxon>
        <taxon>Chromadorea</taxon>
        <taxon>Rhabditida</taxon>
        <taxon>Rhabditina</taxon>
        <taxon>Rhabditomorpha</taxon>
        <taxon>Rhabditoidea</taxon>
        <taxon>Rhabditidae</taxon>
        <taxon>Peloderinae</taxon>
        <taxon>Caenorhabditis</taxon>
    </lineage>
</organism>
<keyword evidence="3" id="KW-1185">Reference proteome</keyword>
<reference evidence="3" key="1">
    <citation type="submission" date="2010-08" db="EMBL/GenBank/DDBJ databases">
        <authorList>
            <consortium name="Caenorhabditis japonica Sequencing Consortium"/>
            <person name="Wilson R.K."/>
        </authorList>
    </citation>
    <scope>NUCLEOTIDE SEQUENCE [LARGE SCALE GENOMIC DNA]</scope>
    <source>
        <strain evidence="3">DF5081</strain>
    </source>
</reference>
<dbReference type="AlphaFoldDB" id="A0A8R1DH21"/>
<evidence type="ECO:0000313" key="3">
    <source>
        <dbReference type="Proteomes" id="UP000005237"/>
    </source>
</evidence>
<protein>
    <submittedName>
        <fullName evidence="2">Uncharacterized protein</fullName>
    </submittedName>
</protein>
<evidence type="ECO:0000256" key="1">
    <source>
        <dbReference type="SAM" id="MobiDB-lite"/>
    </source>
</evidence>
<sequence>MLIYSERNREENGKVDKGEDDKPQQSLTELFRSILQEISTPTYLIWCHIFRPYSLKTWDKNFEPSPKSLTSALESE</sequence>